<dbReference type="OrthoDB" id="338650at2759"/>
<comment type="similarity">
    <text evidence="1 4">Belongs to the inositol phosphokinase (IPK) family.</text>
</comment>
<keyword evidence="2 4" id="KW-0808">Transferase</keyword>
<dbReference type="Gene3D" id="3.30.470.160">
    <property type="entry name" value="Inositol polyphosphate kinase"/>
    <property type="match status" value="1"/>
</dbReference>
<reference evidence="5" key="1">
    <citation type="submission" date="2019-06" db="EMBL/GenBank/DDBJ databases">
        <authorList>
            <person name="Zheng W."/>
        </authorList>
    </citation>
    <scope>NUCLEOTIDE SEQUENCE</scope>
    <source>
        <strain evidence="5">QDHG01</strain>
    </source>
</reference>
<keyword evidence="6" id="KW-1185">Reference proteome</keyword>
<comment type="caution">
    <text evidence="5">The sequence shown here is derived from an EMBL/GenBank/DDBJ whole genome shotgun (WGS) entry which is preliminary data.</text>
</comment>
<dbReference type="GO" id="GO:0005634">
    <property type="term" value="C:nucleus"/>
    <property type="evidence" value="ECO:0007669"/>
    <property type="project" value="TreeGrafter"/>
</dbReference>
<name>A0A8J8P4H5_HALGN</name>
<accession>A0A8J8P4H5</accession>
<dbReference type="EMBL" id="RRYP01000825">
    <property type="protein sequence ID" value="TNV86803.1"/>
    <property type="molecule type" value="Genomic_DNA"/>
</dbReference>
<dbReference type="GO" id="GO:0005737">
    <property type="term" value="C:cytoplasm"/>
    <property type="evidence" value="ECO:0007669"/>
    <property type="project" value="TreeGrafter"/>
</dbReference>
<dbReference type="GO" id="GO:0032958">
    <property type="term" value="P:inositol phosphate biosynthetic process"/>
    <property type="evidence" value="ECO:0007669"/>
    <property type="project" value="InterPro"/>
</dbReference>
<organism evidence="5 6">
    <name type="scientific">Halteria grandinella</name>
    <dbReference type="NCBI Taxonomy" id="5974"/>
    <lineage>
        <taxon>Eukaryota</taxon>
        <taxon>Sar</taxon>
        <taxon>Alveolata</taxon>
        <taxon>Ciliophora</taxon>
        <taxon>Intramacronucleata</taxon>
        <taxon>Spirotrichea</taxon>
        <taxon>Stichotrichia</taxon>
        <taxon>Sporadotrichida</taxon>
        <taxon>Halteriidae</taxon>
        <taxon>Halteria</taxon>
    </lineage>
</organism>
<evidence type="ECO:0000313" key="5">
    <source>
        <dbReference type="EMBL" id="TNV86803.1"/>
    </source>
</evidence>
<sequence length="204" mass="23771">MKIGTNCVLRSLTSKSYQNFREYDLTTTSVDHGYRVTGHCLYANNEVEDHVCEDYGRTRFPYQVKDTLKRLLTFNGQLMRRKQIEYLLGRIQALHDHCNDNGKARIVGASLFFVCARDYFCEADKFEDKIQIADVYLIDLCHMEIFEEENQMDEGFLLGLQNVIALIKEIAVENSKLDNYQQSDKYIQNNEVLQNKEAEKDGEL</sequence>
<dbReference type="GO" id="GO:0016301">
    <property type="term" value="F:kinase activity"/>
    <property type="evidence" value="ECO:0007669"/>
    <property type="project" value="UniProtKB-KW"/>
</dbReference>
<dbReference type="AlphaFoldDB" id="A0A8J8P4H5"/>
<keyword evidence="3 4" id="KW-0418">Kinase</keyword>
<dbReference type="SUPFAM" id="SSF56104">
    <property type="entry name" value="SAICAR synthase-like"/>
    <property type="match status" value="1"/>
</dbReference>
<evidence type="ECO:0000313" key="6">
    <source>
        <dbReference type="Proteomes" id="UP000785679"/>
    </source>
</evidence>
<dbReference type="Proteomes" id="UP000785679">
    <property type="component" value="Unassembled WGS sequence"/>
</dbReference>
<dbReference type="PANTHER" id="PTHR12400:SF21">
    <property type="entry name" value="KINASE"/>
    <property type="match status" value="1"/>
</dbReference>
<protein>
    <recommendedName>
        <fullName evidence="4">Kinase</fullName>
        <ecNumber evidence="4">2.7.-.-</ecNumber>
    </recommendedName>
</protein>
<dbReference type="InterPro" id="IPR005522">
    <property type="entry name" value="IPK"/>
</dbReference>
<dbReference type="EC" id="2.7.-.-" evidence="4"/>
<gene>
    <name evidence="5" type="ORF">FGO68_gene16565</name>
</gene>
<proteinExistence type="inferred from homology"/>
<dbReference type="PANTHER" id="PTHR12400">
    <property type="entry name" value="INOSITOL POLYPHOSPHATE KINASE"/>
    <property type="match status" value="1"/>
</dbReference>
<dbReference type="Pfam" id="PF03770">
    <property type="entry name" value="IPK"/>
    <property type="match status" value="1"/>
</dbReference>
<evidence type="ECO:0000256" key="2">
    <source>
        <dbReference type="ARBA" id="ARBA00022679"/>
    </source>
</evidence>
<evidence type="ECO:0000256" key="4">
    <source>
        <dbReference type="RuleBase" id="RU363090"/>
    </source>
</evidence>
<evidence type="ECO:0000256" key="3">
    <source>
        <dbReference type="ARBA" id="ARBA00022777"/>
    </source>
</evidence>
<dbReference type="InterPro" id="IPR038286">
    <property type="entry name" value="IPK_sf"/>
</dbReference>
<evidence type="ECO:0000256" key="1">
    <source>
        <dbReference type="ARBA" id="ARBA00007374"/>
    </source>
</evidence>